<dbReference type="RefSeq" id="WP_256212118.1">
    <property type="nucleotide sequence ID" value="NZ_FOUB01000054.1"/>
</dbReference>
<dbReference type="AlphaFoldDB" id="A0A1I4TTB7"/>
<proteinExistence type="predicted"/>
<keyword evidence="2" id="KW-1185">Reference proteome</keyword>
<organism evidence="1 2">
    <name type="scientific">Nitrosomonas communis</name>
    <dbReference type="NCBI Taxonomy" id="44574"/>
    <lineage>
        <taxon>Bacteria</taxon>
        <taxon>Pseudomonadati</taxon>
        <taxon>Pseudomonadota</taxon>
        <taxon>Betaproteobacteria</taxon>
        <taxon>Nitrosomonadales</taxon>
        <taxon>Nitrosomonadaceae</taxon>
        <taxon>Nitrosomonas</taxon>
    </lineage>
</organism>
<evidence type="ECO:0000313" key="2">
    <source>
        <dbReference type="Proteomes" id="UP000183287"/>
    </source>
</evidence>
<gene>
    <name evidence="1" type="ORF">SAMN05421863_105423</name>
</gene>
<name>A0A1I4TTB7_9PROT</name>
<protein>
    <submittedName>
        <fullName evidence="1">Uncharacterized protein</fullName>
    </submittedName>
</protein>
<reference evidence="2" key="1">
    <citation type="submission" date="2016-10" db="EMBL/GenBank/DDBJ databases">
        <authorList>
            <person name="Varghese N."/>
            <person name="Submissions S."/>
        </authorList>
    </citation>
    <scope>NUCLEOTIDE SEQUENCE [LARGE SCALE GENOMIC DNA]</scope>
    <source>
        <strain evidence="2">Nm44</strain>
    </source>
</reference>
<dbReference type="EMBL" id="FOUB01000054">
    <property type="protein sequence ID" value="SFM79949.1"/>
    <property type="molecule type" value="Genomic_DNA"/>
</dbReference>
<evidence type="ECO:0000313" key="1">
    <source>
        <dbReference type="EMBL" id="SFM79949.1"/>
    </source>
</evidence>
<accession>A0A1I4TTB7</accession>
<sequence>MRQGEADKVSFDLEMELDDPAIYAIPSNVQNNVLPHHEILLSIV</sequence>
<dbReference type="Proteomes" id="UP000183287">
    <property type="component" value="Unassembled WGS sequence"/>
</dbReference>